<dbReference type="PANTHER" id="PTHR30258">
    <property type="entry name" value="TYPE II SECRETION SYSTEM PROTEIN GSPE-RELATED"/>
    <property type="match status" value="1"/>
</dbReference>
<dbReference type="PANTHER" id="PTHR30258:SF27">
    <property type="entry name" value="BACTERIOPHAGE ADSORPTION PROTEIN B-RELATED"/>
    <property type="match status" value="1"/>
</dbReference>
<proteinExistence type="inferred from homology"/>
<evidence type="ECO:0000256" key="2">
    <source>
        <dbReference type="ARBA" id="ARBA00022741"/>
    </source>
</evidence>
<organism evidence="5 6">
    <name type="scientific">Leclercia adecarboxylata</name>
    <dbReference type="NCBI Taxonomy" id="83655"/>
    <lineage>
        <taxon>Bacteria</taxon>
        <taxon>Pseudomonadati</taxon>
        <taxon>Pseudomonadota</taxon>
        <taxon>Gammaproteobacteria</taxon>
        <taxon>Enterobacterales</taxon>
        <taxon>Enterobacteriaceae</taxon>
        <taxon>Leclercia</taxon>
    </lineage>
</organism>
<evidence type="ECO:0000313" key="5">
    <source>
        <dbReference type="EMBL" id="VTP65894.1"/>
    </source>
</evidence>
<dbReference type="GO" id="GO:0005886">
    <property type="term" value="C:plasma membrane"/>
    <property type="evidence" value="ECO:0007669"/>
    <property type="project" value="TreeGrafter"/>
</dbReference>
<gene>
    <name evidence="5" type="primary">gspE_2</name>
    <name evidence="5" type="ORF">NCTC13032_02256</name>
</gene>
<dbReference type="GO" id="GO:0005524">
    <property type="term" value="F:ATP binding"/>
    <property type="evidence" value="ECO:0007669"/>
    <property type="project" value="UniProtKB-KW"/>
</dbReference>
<dbReference type="FunFam" id="3.30.450.90:FF:000001">
    <property type="entry name" value="Type II secretion system ATPase GspE"/>
    <property type="match status" value="1"/>
</dbReference>
<dbReference type="GO" id="GO:0016887">
    <property type="term" value="F:ATP hydrolysis activity"/>
    <property type="evidence" value="ECO:0007669"/>
    <property type="project" value="TreeGrafter"/>
</dbReference>
<feature type="domain" description="Bacterial type II secretion system protein E" evidence="4">
    <location>
        <begin position="23"/>
        <end position="129"/>
    </location>
</feature>
<keyword evidence="3" id="KW-0067">ATP-binding</keyword>
<dbReference type="Proteomes" id="UP000310719">
    <property type="component" value="Chromosome"/>
</dbReference>
<dbReference type="EMBL" id="LR590464">
    <property type="protein sequence ID" value="VTP65894.1"/>
    <property type="molecule type" value="Genomic_DNA"/>
</dbReference>
<accession>A0A4U9HP09</accession>
<evidence type="ECO:0000256" key="3">
    <source>
        <dbReference type="ARBA" id="ARBA00022840"/>
    </source>
</evidence>
<dbReference type="InterPro" id="IPR027417">
    <property type="entry name" value="P-loop_NTPase"/>
</dbReference>
<evidence type="ECO:0000256" key="1">
    <source>
        <dbReference type="ARBA" id="ARBA00006611"/>
    </source>
</evidence>
<evidence type="ECO:0000259" key="4">
    <source>
        <dbReference type="Pfam" id="PF00437"/>
    </source>
</evidence>
<dbReference type="InterPro" id="IPR001482">
    <property type="entry name" value="T2SS/T4SS_dom"/>
</dbReference>
<dbReference type="Gene3D" id="3.30.450.90">
    <property type="match status" value="1"/>
</dbReference>
<sequence length="146" mass="16335">MDADIDLMALTEEIPDNEDLLDNDENSPVIRLINAILGEAVKEGASDIHIETFERTLSIRFRVDGVLRPVLQPARKLAPLLVSRIKVMSKLDIAEKRLPQDGRISLRIGRKAIDVRVSTIPSQYGERVSCVCWIKATLSRISTSWG</sequence>
<dbReference type="AlphaFoldDB" id="A0A4U9HP09"/>
<dbReference type="SUPFAM" id="SSF52540">
    <property type="entry name" value="P-loop containing nucleoside triphosphate hydrolases"/>
    <property type="match status" value="1"/>
</dbReference>
<keyword evidence="2" id="KW-0547">Nucleotide-binding</keyword>
<evidence type="ECO:0000313" key="6">
    <source>
        <dbReference type="Proteomes" id="UP000310719"/>
    </source>
</evidence>
<dbReference type="GO" id="GO:0015627">
    <property type="term" value="C:type II protein secretion system complex"/>
    <property type="evidence" value="ECO:0007669"/>
    <property type="project" value="TreeGrafter"/>
</dbReference>
<name>A0A4U9HP09_9ENTR</name>
<dbReference type="Pfam" id="PF00437">
    <property type="entry name" value="T2SSE"/>
    <property type="match status" value="1"/>
</dbReference>
<protein>
    <submittedName>
        <fullName evidence="5">Type II traffic warden ATPase</fullName>
    </submittedName>
</protein>
<dbReference type="GO" id="GO:0015628">
    <property type="term" value="P:protein secretion by the type II secretion system"/>
    <property type="evidence" value="ECO:0007669"/>
    <property type="project" value="TreeGrafter"/>
</dbReference>
<comment type="similarity">
    <text evidence="1">Belongs to the GSP E family.</text>
</comment>
<reference evidence="5 6" key="1">
    <citation type="submission" date="2019-05" db="EMBL/GenBank/DDBJ databases">
        <authorList>
            <consortium name="Pathogen Informatics"/>
        </authorList>
    </citation>
    <scope>NUCLEOTIDE SEQUENCE [LARGE SCALE GENOMIC DNA]</scope>
    <source>
        <strain evidence="5 6">NCTC13032</strain>
    </source>
</reference>